<evidence type="ECO:0008006" key="4">
    <source>
        <dbReference type="Google" id="ProtNLM"/>
    </source>
</evidence>
<name>A0ABS1DJR2_9PROT</name>
<keyword evidence="3" id="KW-1185">Reference proteome</keyword>
<feature type="transmembrane region" description="Helical" evidence="1">
    <location>
        <begin position="20"/>
        <end position="48"/>
    </location>
</feature>
<comment type="caution">
    <text evidence="2">The sequence shown here is derived from an EMBL/GenBank/DDBJ whole genome shotgun (WGS) entry which is preliminary data.</text>
</comment>
<protein>
    <recommendedName>
        <fullName evidence="4">Phage holin family protein</fullName>
    </recommendedName>
</protein>
<organism evidence="2 3">
    <name type="scientific">Rhodovibrio sodomensis</name>
    <dbReference type="NCBI Taxonomy" id="1088"/>
    <lineage>
        <taxon>Bacteria</taxon>
        <taxon>Pseudomonadati</taxon>
        <taxon>Pseudomonadota</taxon>
        <taxon>Alphaproteobacteria</taxon>
        <taxon>Rhodospirillales</taxon>
        <taxon>Rhodovibrionaceae</taxon>
        <taxon>Rhodovibrio</taxon>
    </lineage>
</organism>
<reference evidence="2 3" key="1">
    <citation type="journal article" date="2020" name="Microorganisms">
        <title>Osmotic Adaptation and Compatible Solute Biosynthesis of Phototrophic Bacteria as Revealed from Genome Analyses.</title>
        <authorList>
            <person name="Imhoff J.F."/>
            <person name="Rahn T."/>
            <person name="Kunzel S."/>
            <person name="Keller A."/>
            <person name="Neulinger S.C."/>
        </authorList>
    </citation>
    <scope>NUCLEOTIDE SEQUENCE [LARGE SCALE GENOMIC DNA]</scope>
    <source>
        <strain evidence="2 3">DSM 9895</strain>
    </source>
</reference>
<sequence length="89" mass="8943">MKNVTPPHERKQPSRASARFQGASVVAGIALLPFVLIGLAVAGVVLAVGLIWAAAWAVVIAVAGAFIVAGLAAAVAFVRAQQGGDAGRR</sequence>
<evidence type="ECO:0000313" key="3">
    <source>
        <dbReference type="Proteomes" id="UP001296873"/>
    </source>
</evidence>
<dbReference type="Proteomes" id="UP001296873">
    <property type="component" value="Unassembled WGS sequence"/>
</dbReference>
<keyword evidence="1" id="KW-0812">Transmembrane</keyword>
<keyword evidence="1" id="KW-1133">Transmembrane helix</keyword>
<dbReference type="EMBL" id="NRRL01000101">
    <property type="protein sequence ID" value="MBK1670573.1"/>
    <property type="molecule type" value="Genomic_DNA"/>
</dbReference>
<evidence type="ECO:0000256" key="1">
    <source>
        <dbReference type="SAM" id="Phobius"/>
    </source>
</evidence>
<accession>A0ABS1DJR2</accession>
<gene>
    <name evidence="2" type="ORF">CKO28_21360</name>
</gene>
<evidence type="ECO:0000313" key="2">
    <source>
        <dbReference type="EMBL" id="MBK1670573.1"/>
    </source>
</evidence>
<keyword evidence="1" id="KW-0472">Membrane</keyword>
<dbReference type="RefSeq" id="WP_200342954.1">
    <property type="nucleotide sequence ID" value="NZ_NRRL01000101.1"/>
</dbReference>
<proteinExistence type="predicted"/>
<feature type="transmembrane region" description="Helical" evidence="1">
    <location>
        <begin position="54"/>
        <end position="78"/>
    </location>
</feature>